<feature type="binding site" description="in other chain" evidence="9">
    <location>
        <position position="26"/>
    </location>
    <ligand>
        <name>5-phospho-alpha-D-ribose 1-diphosphate</name>
        <dbReference type="ChEBI" id="CHEBI:58017"/>
        <note>ligand shared between dimeric partners</note>
    </ligand>
</feature>
<dbReference type="eggNOG" id="COG0461">
    <property type="taxonomic scope" value="Bacteria"/>
</dbReference>
<dbReference type="KEGG" id="cza:CYCME_0614"/>
<dbReference type="Gene3D" id="3.40.50.2020">
    <property type="match status" value="1"/>
</dbReference>
<dbReference type="CDD" id="cd06223">
    <property type="entry name" value="PRTases_typeI"/>
    <property type="match status" value="1"/>
</dbReference>
<dbReference type="GO" id="GO:0046132">
    <property type="term" value="P:pyrimidine ribonucleoside biosynthetic process"/>
    <property type="evidence" value="ECO:0007669"/>
    <property type="project" value="TreeGrafter"/>
</dbReference>
<name>S5TV41_9GAMM</name>
<keyword evidence="8 9" id="KW-0665">Pyrimidine biosynthesis</keyword>
<feature type="binding site" evidence="9">
    <location>
        <position position="105"/>
    </location>
    <ligand>
        <name>5-phospho-alpha-D-ribose 1-diphosphate</name>
        <dbReference type="ChEBI" id="CHEBI:58017"/>
        <note>ligand shared between dimeric partners</note>
    </ligand>
</feature>
<comment type="similarity">
    <text evidence="3 9">Belongs to the purine/pyrimidine phosphoribosyltransferase family. PyrE subfamily.</text>
</comment>
<dbReference type="HOGENOM" id="CLU_074878_0_1_6"/>
<evidence type="ECO:0000259" key="10">
    <source>
        <dbReference type="Pfam" id="PF00156"/>
    </source>
</evidence>
<dbReference type="PANTHER" id="PTHR46683:SF1">
    <property type="entry name" value="OROTATE PHOSPHORIBOSYLTRANSFERASE 1-RELATED"/>
    <property type="match status" value="1"/>
</dbReference>
<evidence type="ECO:0000256" key="6">
    <source>
        <dbReference type="ARBA" id="ARBA00022676"/>
    </source>
</evidence>
<dbReference type="FunFam" id="3.40.50.2020:FF:000008">
    <property type="entry name" value="Orotate phosphoribosyltransferase"/>
    <property type="match status" value="1"/>
</dbReference>
<feature type="binding site" evidence="9">
    <location>
        <position position="99"/>
    </location>
    <ligand>
        <name>5-phospho-alpha-D-ribose 1-diphosphate</name>
        <dbReference type="ChEBI" id="CHEBI:58017"/>
        <note>ligand shared between dimeric partners</note>
    </ligand>
</feature>
<comment type="function">
    <text evidence="1 9">Catalyzes the transfer of a ribosyl phosphate group from 5-phosphoribose 1-diphosphate to orotate, leading to the formation of orotidine monophosphate (OMP).</text>
</comment>
<evidence type="ECO:0000256" key="5">
    <source>
        <dbReference type="ARBA" id="ARBA00011971"/>
    </source>
</evidence>
<evidence type="ECO:0000313" key="11">
    <source>
        <dbReference type="EMBL" id="AGS38955.1"/>
    </source>
</evidence>
<reference evidence="11 12" key="1">
    <citation type="submission" date="2013-05" db="EMBL/GenBank/DDBJ databases">
        <title>Between feast and famine: a lifestyle of most important marine PAH-degrading bacterium Cycloclasticus sp. 7ME.</title>
        <authorList>
            <person name="Yakimov M.M."/>
            <person name="Messina E."/>
            <person name="Genovese M."/>
            <person name="Denaro R."/>
            <person name="Crisafi F."/>
            <person name="Russo D."/>
            <person name="Cappello S."/>
            <person name="Santisi S."/>
            <person name="Smedile F."/>
            <person name="Golyshina O.V."/>
            <person name="Tran H."/>
            <person name="Pieper D.H."/>
            <person name="Golyshin P.N."/>
            <person name="Giuliano L."/>
        </authorList>
    </citation>
    <scope>NUCLEOTIDE SEQUENCE [LARGE SCALE GENOMIC DNA]</scope>
    <source>
        <strain evidence="11 12">78-ME</strain>
    </source>
</reference>
<dbReference type="HAMAP" id="MF_01208">
    <property type="entry name" value="PyrE"/>
    <property type="match status" value="1"/>
</dbReference>
<comment type="catalytic activity">
    <reaction evidence="9">
        <text>orotidine 5'-phosphate + diphosphate = orotate + 5-phospho-alpha-D-ribose 1-diphosphate</text>
        <dbReference type="Rhea" id="RHEA:10380"/>
        <dbReference type="ChEBI" id="CHEBI:30839"/>
        <dbReference type="ChEBI" id="CHEBI:33019"/>
        <dbReference type="ChEBI" id="CHEBI:57538"/>
        <dbReference type="ChEBI" id="CHEBI:58017"/>
        <dbReference type="EC" id="2.4.2.10"/>
    </reaction>
</comment>
<organism evidence="11 12">
    <name type="scientific">Cycloclasticus zancles 78-ME</name>
    <dbReference type="NCBI Taxonomy" id="1198232"/>
    <lineage>
        <taxon>Bacteria</taxon>
        <taxon>Pseudomonadati</taxon>
        <taxon>Pseudomonadota</taxon>
        <taxon>Gammaproteobacteria</taxon>
        <taxon>Thiotrichales</taxon>
        <taxon>Piscirickettsiaceae</taxon>
        <taxon>Cycloclasticus</taxon>
    </lineage>
</organism>
<feature type="binding site" description="in other chain" evidence="9">
    <location>
        <begin position="72"/>
        <end position="73"/>
    </location>
    <ligand>
        <name>5-phospho-alpha-D-ribose 1-diphosphate</name>
        <dbReference type="ChEBI" id="CHEBI:58017"/>
        <note>ligand shared between dimeric partners</note>
    </ligand>
</feature>
<reference evidence="12" key="2">
    <citation type="journal article" date="2016" name="Environ. Microbiol. Rep.">
        <title>Analysis of defence systems and a conjugative IncP-1 plasmid in the marine polyaromatic hydrocarbons-degrading bacterium Cycloclasticus sp. 78-ME.</title>
        <authorList>
            <person name="Yakimov M.M."/>
            <person name="Crisafi F."/>
            <person name="Messina E."/>
            <person name="Smedile F."/>
            <person name="Lopatina A."/>
            <person name="Denaro R."/>
            <person name="Pieper D.H."/>
            <person name="Golyshin P.N."/>
            <person name="Giuliano L."/>
        </authorList>
    </citation>
    <scope>NUCLEOTIDE SEQUENCE [LARGE SCALE GENOMIC DNA]</scope>
    <source>
        <strain evidence="12">78-ME</strain>
    </source>
</reference>
<dbReference type="InterPro" id="IPR000836">
    <property type="entry name" value="PRTase_dom"/>
</dbReference>
<dbReference type="GO" id="GO:0006207">
    <property type="term" value="P:'de novo' pyrimidine nucleobase biosynthetic process"/>
    <property type="evidence" value="ECO:0007669"/>
    <property type="project" value="TreeGrafter"/>
</dbReference>
<dbReference type="InterPro" id="IPR004467">
    <property type="entry name" value="Or_phspho_trans_dom"/>
</dbReference>
<sequence length="213" mass="23377">MKNYKREFIEFALQCNALKFGQFTLKSGRISPYFFNTGLFNTGYRLRKLGHFYAHALIDSGMDYNILYGPAYKGIPLVCAVSIGLSEVSNQDIPYVFNRKEVKDHGEGGLLVGSELKGNAIIVDDVISAGTSVRESVDIIRSANATASGVLIALNRQEKGRGDTSAIDDVEESYGFKVASIIGLADIIDYLKESAEPEHLNSILKYQETYGTG</sequence>
<dbReference type="EMBL" id="CP005996">
    <property type="protein sequence ID" value="AGS38955.1"/>
    <property type="molecule type" value="Genomic_DNA"/>
</dbReference>
<dbReference type="GO" id="GO:0044205">
    <property type="term" value="P:'de novo' UMP biosynthetic process"/>
    <property type="evidence" value="ECO:0007669"/>
    <property type="project" value="UniProtKB-UniRule"/>
</dbReference>
<dbReference type="Pfam" id="PF00156">
    <property type="entry name" value="Pribosyltran"/>
    <property type="match status" value="1"/>
</dbReference>
<dbReference type="AlphaFoldDB" id="S5TV41"/>
<dbReference type="GO" id="GO:0005737">
    <property type="term" value="C:cytoplasm"/>
    <property type="evidence" value="ECO:0007669"/>
    <property type="project" value="TreeGrafter"/>
</dbReference>
<feature type="domain" description="Phosphoribosyltransferase" evidence="10">
    <location>
        <begin position="66"/>
        <end position="153"/>
    </location>
</feature>
<feature type="binding site" description="in other chain" evidence="9">
    <location>
        <position position="100"/>
    </location>
    <ligand>
        <name>5-phospho-alpha-D-ribose 1-diphosphate</name>
        <dbReference type="ChEBI" id="CHEBI:58017"/>
        <note>ligand shared between dimeric partners</note>
    </ligand>
</feature>
<evidence type="ECO:0000256" key="1">
    <source>
        <dbReference type="ARBA" id="ARBA00003769"/>
    </source>
</evidence>
<dbReference type="Proteomes" id="UP000015380">
    <property type="component" value="Chromosome"/>
</dbReference>
<keyword evidence="9" id="KW-0460">Magnesium</keyword>
<comment type="cofactor">
    <cofactor evidence="9">
        <name>Mg(2+)</name>
        <dbReference type="ChEBI" id="CHEBI:18420"/>
    </cofactor>
</comment>
<dbReference type="GO" id="GO:0004588">
    <property type="term" value="F:orotate phosphoribosyltransferase activity"/>
    <property type="evidence" value="ECO:0007669"/>
    <property type="project" value="UniProtKB-UniRule"/>
</dbReference>
<dbReference type="UniPathway" id="UPA00070">
    <property type="reaction ID" value="UER00119"/>
</dbReference>
<dbReference type="RefSeq" id="WP_015006643.1">
    <property type="nucleotide sequence ID" value="NC_021917.1"/>
</dbReference>
<feature type="binding site" evidence="9">
    <location>
        <position position="128"/>
    </location>
    <ligand>
        <name>orotate</name>
        <dbReference type="ChEBI" id="CHEBI:30839"/>
    </ligand>
</feature>
<dbReference type="NCBIfam" id="TIGR00336">
    <property type="entry name" value="pyrE"/>
    <property type="match status" value="1"/>
</dbReference>
<evidence type="ECO:0000256" key="4">
    <source>
        <dbReference type="ARBA" id="ARBA00011738"/>
    </source>
</evidence>
<dbReference type="InterPro" id="IPR023031">
    <property type="entry name" value="OPRT"/>
</dbReference>
<dbReference type="PANTHER" id="PTHR46683">
    <property type="entry name" value="OROTATE PHOSPHORIBOSYLTRANSFERASE 1-RELATED"/>
    <property type="match status" value="1"/>
</dbReference>
<dbReference type="EC" id="2.4.2.10" evidence="5 9"/>
<keyword evidence="12" id="KW-1185">Reference proteome</keyword>
<feature type="binding site" description="in other chain" evidence="9">
    <location>
        <begin position="124"/>
        <end position="132"/>
    </location>
    <ligand>
        <name>5-phospho-alpha-D-ribose 1-diphosphate</name>
        <dbReference type="ChEBI" id="CHEBI:58017"/>
        <note>ligand shared between dimeric partners</note>
    </ligand>
</feature>
<dbReference type="PATRIC" id="fig|1198232.3.peg.621"/>
<dbReference type="InterPro" id="IPR029057">
    <property type="entry name" value="PRTase-like"/>
</dbReference>
<protein>
    <recommendedName>
        <fullName evidence="5 9">Orotate phosphoribosyltransferase</fullName>
        <shortName evidence="9">OPRT</shortName>
        <shortName evidence="9">OPRTase</shortName>
        <ecNumber evidence="5 9">2.4.2.10</ecNumber>
    </recommendedName>
</protein>
<evidence type="ECO:0000256" key="7">
    <source>
        <dbReference type="ARBA" id="ARBA00022679"/>
    </source>
</evidence>
<evidence type="ECO:0000256" key="3">
    <source>
        <dbReference type="ARBA" id="ARBA00006340"/>
    </source>
</evidence>
<feature type="binding site" evidence="9">
    <location>
        <position position="103"/>
    </location>
    <ligand>
        <name>5-phospho-alpha-D-ribose 1-diphosphate</name>
        <dbReference type="ChEBI" id="CHEBI:58017"/>
        <note>ligand shared between dimeric partners</note>
    </ligand>
</feature>
<gene>
    <name evidence="9 11" type="primary">pyrE</name>
    <name evidence="11" type="ORF">CYCME_0614</name>
</gene>
<evidence type="ECO:0000313" key="12">
    <source>
        <dbReference type="Proteomes" id="UP000015380"/>
    </source>
</evidence>
<keyword evidence="6 9" id="KW-0328">Glycosyltransferase</keyword>
<evidence type="ECO:0000256" key="8">
    <source>
        <dbReference type="ARBA" id="ARBA00022975"/>
    </source>
</evidence>
<dbReference type="GO" id="GO:0000287">
    <property type="term" value="F:magnesium ion binding"/>
    <property type="evidence" value="ECO:0007669"/>
    <property type="project" value="UniProtKB-UniRule"/>
</dbReference>
<comment type="subunit">
    <text evidence="4 9">Homodimer.</text>
</comment>
<feature type="binding site" evidence="9">
    <location>
        <position position="156"/>
    </location>
    <ligand>
        <name>orotate</name>
        <dbReference type="ChEBI" id="CHEBI:30839"/>
    </ligand>
</feature>
<comment type="pathway">
    <text evidence="2 9">Pyrimidine metabolism; UMP biosynthesis via de novo pathway; UMP from orotate: step 1/2.</text>
</comment>
<keyword evidence="7 9" id="KW-0808">Transferase</keyword>
<feature type="binding site" evidence="9">
    <location>
        <begin position="34"/>
        <end position="35"/>
    </location>
    <ligand>
        <name>orotate</name>
        <dbReference type="ChEBI" id="CHEBI:30839"/>
    </ligand>
</feature>
<evidence type="ECO:0000256" key="2">
    <source>
        <dbReference type="ARBA" id="ARBA00004889"/>
    </source>
</evidence>
<dbReference type="SUPFAM" id="SSF53271">
    <property type="entry name" value="PRTase-like"/>
    <property type="match status" value="1"/>
</dbReference>
<evidence type="ECO:0000256" key="9">
    <source>
        <dbReference type="HAMAP-Rule" id="MF_01208"/>
    </source>
</evidence>
<accession>S5TV41</accession>
<proteinExistence type="inferred from homology"/>